<dbReference type="Pfam" id="PF03484">
    <property type="entry name" value="B5"/>
    <property type="match status" value="1"/>
</dbReference>
<evidence type="ECO:0000313" key="12">
    <source>
        <dbReference type="EMBL" id="WMP12357.1"/>
    </source>
</evidence>
<dbReference type="SMART" id="SM00874">
    <property type="entry name" value="B5"/>
    <property type="match status" value="1"/>
</dbReference>
<dbReference type="EC" id="6.1.1.20" evidence="2"/>
<dbReference type="Gene3D" id="3.30.930.10">
    <property type="entry name" value="Bira Bifunctional Protein, Domain 2"/>
    <property type="match status" value="1"/>
</dbReference>
<dbReference type="GO" id="GO:0005524">
    <property type="term" value="F:ATP binding"/>
    <property type="evidence" value="ECO:0007669"/>
    <property type="project" value="UniProtKB-KW"/>
</dbReference>
<dbReference type="InterPro" id="IPR005121">
    <property type="entry name" value="Fdx_antiC-bd"/>
</dbReference>
<dbReference type="Gene3D" id="3.50.40.10">
    <property type="entry name" value="Phenylalanyl-trna Synthetase, Chain B, domain 3"/>
    <property type="match status" value="1"/>
</dbReference>
<keyword evidence="7" id="KW-0460">Magnesium</keyword>
<name>A0AA51NFH6_9FLOR</name>
<dbReference type="SUPFAM" id="SSF56037">
    <property type="entry name" value="PheT/TilS domain"/>
    <property type="match status" value="1"/>
</dbReference>
<dbReference type="PANTHER" id="PTHR10947:SF0">
    <property type="entry name" value="PHENYLALANINE--TRNA LIGASE BETA SUBUNIT"/>
    <property type="match status" value="1"/>
</dbReference>
<proteinExistence type="predicted"/>
<evidence type="ECO:0000256" key="7">
    <source>
        <dbReference type="ARBA" id="ARBA00022842"/>
    </source>
</evidence>
<sequence>MKFSWKLINIFINLQSIQLHQFEEQLTLSGIEIEKIHYIEDIKDNIFDLSITTNRREICSILSLAKEIGIILNQPLNILPINFFNAKIQEKEVKKNHNTFIDISINKINNLRVGNTPKWLVNYLKIYNIKPTDTISNIQQYIELKWGMKLYILNTKDLKNINKLFNVSLNLQNIKLNQNNQENKLIIFISDTRLIKNTINIVNTHEEYYFNAYIDAIKLISTLTKCVYGKSYHEYKVKQYYFSTITINKNEIDTILGNTNNDRFNQLSSKSIIEILKRLNLSPHHNKFLQTFTIKVPPNRQHDLQRKIDIIEEIGRINGFNHFIDKLPSSIRKGLTSNISVKIQKLRDTLRNLGFNEVVNCCLINNHFKQDNYNIEIYNPITQEQNELRNNITQRLIENYSNNIKQNNYTVEIFEIGKTFHKDLSNNYIEQISLGGLMHNSNFIKKNWSDTPKYANFFHFKGIIEIILEKLNAEVTFKRIDNKSNIECTKNVENLFNPEQRIGIYNAQSTELVGILGEINPIYSKELNTIKNKIYLFEINVEKLNKTIKLNNHLNYISKPYSNYQSVTRDISITVTQNTNIKEIENVLCKKEDTLIESIEIFNEYFNKQYRYKSVGIRITYRSQSRTLDSKDIKNIDNHIQNVLLHFKSKT</sequence>
<dbReference type="InterPro" id="IPR041616">
    <property type="entry name" value="PheRS_beta_core"/>
</dbReference>
<dbReference type="Pfam" id="PF17759">
    <property type="entry name" value="tRNA_synthFbeta"/>
    <property type="match status" value="1"/>
</dbReference>
<dbReference type="SUPFAM" id="SSF55681">
    <property type="entry name" value="Class II aaRS and biotin synthetases"/>
    <property type="match status" value="1"/>
</dbReference>
<dbReference type="PROSITE" id="PS51483">
    <property type="entry name" value="B5"/>
    <property type="match status" value="1"/>
</dbReference>
<keyword evidence="12" id="KW-0150">Chloroplast</keyword>
<dbReference type="GO" id="GO:0006432">
    <property type="term" value="P:phenylalanyl-tRNA aminoacylation"/>
    <property type="evidence" value="ECO:0007669"/>
    <property type="project" value="InterPro"/>
</dbReference>
<evidence type="ECO:0000256" key="8">
    <source>
        <dbReference type="ARBA" id="ARBA00022917"/>
    </source>
</evidence>
<evidence type="ECO:0000256" key="4">
    <source>
        <dbReference type="ARBA" id="ARBA00022723"/>
    </source>
</evidence>
<dbReference type="GO" id="GO:0009328">
    <property type="term" value="C:phenylalanine-tRNA ligase complex"/>
    <property type="evidence" value="ECO:0007669"/>
    <property type="project" value="TreeGrafter"/>
</dbReference>
<keyword evidence="4" id="KW-0479">Metal-binding</keyword>
<evidence type="ECO:0000256" key="3">
    <source>
        <dbReference type="ARBA" id="ARBA00022598"/>
    </source>
</evidence>
<evidence type="ECO:0000256" key="6">
    <source>
        <dbReference type="ARBA" id="ARBA00022840"/>
    </source>
</evidence>
<dbReference type="PROSITE" id="PS51447">
    <property type="entry name" value="FDX_ACB"/>
    <property type="match status" value="1"/>
</dbReference>
<dbReference type="InterPro" id="IPR036690">
    <property type="entry name" value="Fdx_antiC-bd_sf"/>
</dbReference>
<dbReference type="SUPFAM" id="SSF46955">
    <property type="entry name" value="Putative DNA-binding domain"/>
    <property type="match status" value="2"/>
</dbReference>
<evidence type="ECO:0000256" key="5">
    <source>
        <dbReference type="ARBA" id="ARBA00022741"/>
    </source>
</evidence>
<dbReference type="AlphaFoldDB" id="A0AA51NFH6"/>
<keyword evidence="6" id="KW-0067">ATP-binding</keyword>
<gene>
    <name evidence="12" type="primary">syfB</name>
</gene>
<keyword evidence="8" id="KW-0648">Protein biosynthesis</keyword>
<dbReference type="PANTHER" id="PTHR10947">
    <property type="entry name" value="PHENYLALANYL-TRNA SYNTHETASE BETA CHAIN AND LEUCINE-RICH REPEAT-CONTAINING PROTEIN 47"/>
    <property type="match status" value="1"/>
</dbReference>
<dbReference type="EMBL" id="OQ908870">
    <property type="protein sequence ID" value="WMP12357.1"/>
    <property type="molecule type" value="Genomic_DNA"/>
</dbReference>
<keyword evidence="3 12" id="KW-0436">Ligase</keyword>
<dbReference type="GO" id="GO:0004826">
    <property type="term" value="F:phenylalanine-tRNA ligase activity"/>
    <property type="evidence" value="ECO:0007669"/>
    <property type="project" value="UniProtKB-EC"/>
</dbReference>
<dbReference type="GO" id="GO:0000287">
    <property type="term" value="F:magnesium ion binding"/>
    <property type="evidence" value="ECO:0007669"/>
    <property type="project" value="InterPro"/>
</dbReference>
<keyword evidence="5" id="KW-0547">Nucleotide-binding</keyword>
<organism evidence="12">
    <name type="scientific">Laurencia verruciformis</name>
    <dbReference type="NCBI Taxonomy" id="3073068"/>
    <lineage>
        <taxon>Eukaryota</taxon>
        <taxon>Rhodophyta</taxon>
        <taxon>Florideophyceae</taxon>
        <taxon>Rhodymeniophycidae</taxon>
        <taxon>Ceramiales</taxon>
        <taxon>Rhodomelaceae</taxon>
        <taxon>Laurencieae</taxon>
        <taxon>Laurencia</taxon>
    </lineage>
</organism>
<evidence type="ECO:0000259" key="10">
    <source>
        <dbReference type="PROSITE" id="PS51447"/>
    </source>
</evidence>
<dbReference type="InterPro" id="IPR045060">
    <property type="entry name" value="Phe-tRNA-ligase_IIc_bsu"/>
</dbReference>
<dbReference type="Gene3D" id="3.30.70.380">
    <property type="entry name" value="Ferrodoxin-fold anticodon-binding domain"/>
    <property type="match status" value="1"/>
</dbReference>
<dbReference type="SUPFAM" id="SSF54991">
    <property type="entry name" value="Anticodon-binding domain of PheRS"/>
    <property type="match status" value="1"/>
</dbReference>
<keyword evidence="9" id="KW-0030">Aminoacyl-tRNA synthetase</keyword>
<reference evidence="12" key="1">
    <citation type="journal article" date="2023" name="J. Phycol.">
        <title>Gene-rich plastid genomes of two parasitic red algal species, Laurencia australis and L. verruciformis (Rhodomelaceae, Ceramiales), and a taxonomic revision of Janczewskia.</title>
        <authorList>
            <person name="Preuss M."/>
            <person name="Diaz-Tapia P."/>
            <person name="Verbruggen H."/>
            <person name="Zuccarello G.C."/>
        </authorList>
    </citation>
    <scope>NUCLEOTIDE SEQUENCE</scope>
    <source>
        <strain evidence="12">PD4142</strain>
    </source>
</reference>
<dbReference type="SMART" id="SM00896">
    <property type="entry name" value="FDX-ACB"/>
    <property type="match status" value="1"/>
</dbReference>
<keyword evidence="12" id="KW-0934">Plastid</keyword>
<feature type="domain" description="FDX-ACB" evidence="10">
    <location>
        <begin position="562"/>
        <end position="651"/>
    </location>
</feature>
<dbReference type="InterPro" id="IPR020825">
    <property type="entry name" value="Phe-tRNA_synthase-like_B3/B4"/>
</dbReference>
<protein>
    <recommendedName>
        <fullName evidence="2">phenylalanine--tRNA ligase</fullName>
        <ecNumber evidence="2">6.1.1.20</ecNumber>
    </recommendedName>
</protein>
<feature type="domain" description="B5" evidence="11">
    <location>
        <begin position="240"/>
        <end position="325"/>
    </location>
</feature>
<accession>A0AA51NFH6</accession>
<evidence type="ECO:0000256" key="9">
    <source>
        <dbReference type="ARBA" id="ARBA00023146"/>
    </source>
</evidence>
<dbReference type="GO" id="GO:0003723">
    <property type="term" value="F:RNA binding"/>
    <property type="evidence" value="ECO:0007669"/>
    <property type="project" value="InterPro"/>
</dbReference>
<dbReference type="Pfam" id="PF03147">
    <property type="entry name" value="FDX-ACB"/>
    <property type="match status" value="1"/>
</dbReference>
<dbReference type="Gene3D" id="3.30.56.10">
    <property type="match status" value="2"/>
</dbReference>
<geneLocation type="chloroplast" evidence="12"/>
<evidence type="ECO:0000259" key="11">
    <source>
        <dbReference type="PROSITE" id="PS51483"/>
    </source>
</evidence>
<evidence type="ECO:0000256" key="1">
    <source>
        <dbReference type="ARBA" id="ARBA00001946"/>
    </source>
</evidence>
<dbReference type="InterPro" id="IPR045864">
    <property type="entry name" value="aa-tRNA-synth_II/BPL/LPL"/>
</dbReference>
<comment type="cofactor">
    <cofactor evidence="1">
        <name>Mg(2+)</name>
        <dbReference type="ChEBI" id="CHEBI:18420"/>
    </cofactor>
</comment>
<evidence type="ECO:0000256" key="2">
    <source>
        <dbReference type="ARBA" id="ARBA00012814"/>
    </source>
</evidence>
<dbReference type="InterPro" id="IPR005147">
    <property type="entry name" value="tRNA_synthase_B5-dom"/>
</dbReference>
<dbReference type="InterPro" id="IPR009061">
    <property type="entry name" value="DNA-bd_dom_put_sf"/>
</dbReference>